<comment type="caution">
    <text evidence="2">The sequence shown here is derived from an EMBL/GenBank/DDBJ whole genome shotgun (WGS) entry which is preliminary data.</text>
</comment>
<protein>
    <submittedName>
        <fullName evidence="2">Uncharacterized protein with protein kinase and helix-hairpin-helix DNA-binding domains</fullName>
    </submittedName>
</protein>
<dbReference type="RefSeq" id="WP_005525107.1">
    <property type="nucleotide sequence ID" value="NZ_CP050134.2"/>
</dbReference>
<dbReference type="Gene3D" id="1.10.510.10">
    <property type="entry name" value="Transferase(Phosphotransferase) domain 1"/>
    <property type="match status" value="1"/>
</dbReference>
<dbReference type="InterPro" id="IPR000719">
    <property type="entry name" value="Prot_kinase_dom"/>
</dbReference>
<reference evidence="2 3" key="1">
    <citation type="submission" date="2018-06" db="EMBL/GenBank/DDBJ databases">
        <authorList>
            <consortium name="Pathogen Informatics"/>
            <person name="Doyle S."/>
        </authorList>
    </citation>
    <scope>NUCLEOTIDE SEQUENCE [LARGE SCALE GENOMIC DNA]</scope>
    <source>
        <strain evidence="2 3">NCTC10254</strain>
    </source>
</reference>
<sequence length="328" mass="37377">MGLKINRNELNIEHALGAGGEGTVYDLPKDYSIRGLQGPFVYKEYLDFVKQDGKAIAVQIALDYMVNAYERLSRDEKAYIDQRAAWPLATVVDQDGATGLLMRKVIVQMVDPTAPDSNNQLFPLDRWIQTEKRIRKLGPEQGFKPMTSLGKKRYLQRLFTYFMRIHRLGWVIGDISANNILAYVPDPHRQAKHCAPAFIDTDSYRWQYGGSAMPQKHTGSYIPPEKQALDDQIARLAQNHSNENRIRELKARASVQTQASDVYKAALIAIRLYHEGVNPSEAFLWSTDLNPLRRAFDKDVVRLIENASDENPSNRPTMQELCRGFHKA</sequence>
<name>A0A6G9D6W6_9CORY</name>
<feature type="domain" description="Protein kinase" evidence="1">
    <location>
        <begin position="10"/>
        <end position="328"/>
    </location>
</feature>
<dbReference type="SUPFAM" id="SSF56112">
    <property type="entry name" value="Protein kinase-like (PK-like)"/>
    <property type="match status" value="1"/>
</dbReference>
<proteinExistence type="predicted"/>
<accession>A0A6G9D6W6</accession>
<dbReference type="GeneID" id="84573564"/>
<keyword evidence="2" id="KW-0418">Kinase</keyword>
<dbReference type="Proteomes" id="UP000249886">
    <property type="component" value="Unassembled WGS sequence"/>
</dbReference>
<dbReference type="GO" id="GO:0005524">
    <property type="term" value="F:ATP binding"/>
    <property type="evidence" value="ECO:0007669"/>
    <property type="project" value="InterPro"/>
</dbReference>
<dbReference type="GO" id="GO:0004672">
    <property type="term" value="F:protein kinase activity"/>
    <property type="evidence" value="ECO:0007669"/>
    <property type="project" value="InterPro"/>
</dbReference>
<dbReference type="InterPro" id="IPR011009">
    <property type="entry name" value="Kinase-like_dom_sf"/>
</dbReference>
<keyword evidence="2" id="KW-0808">Transferase</keyword>
<gene>
    <name evidence="2" type="ORF">NCTC10254_01586</name>
</gene>
<organism evidence="2 3">
    <name type="scientific">Corynebacterium matruchotii</name>
    <dbReference type="NCBI Taxonomy" id="43768"/>
    <lineage>
        <taxon>Bacteria</taxon>
        <taxon>Bacillati</taxon>
        <taxon>Actinomycetota</taxon>
        <taxon>Actinomycetes</taxon>
        <taxon>Mycobacteriales</taxon>
        <taxon>Corynebacteriaceae</taxon>
        <taxon>Corynebacterium</taxon>
    </lineage>
</organism>
<dbReference type="EMBL" id="UARK01000011">
    <property type="protein sequence ID" value="SPW28640.1"/>
    <property type="molecule type" value="Genomic_DNA"/>
</dbReference>
<dbReference type="GO" id="GO:0003677">
    <property type="term" value="F:DNA binding"/>
    <property type="evidence" value="ECO:0007669"/>
    <property type="project" value="UniProtKB-KW"/>
</dbReference>
<dbReference type="PROSITE" id="PS50011">
    <property type="entry name" value="PROTEIN_KINASE_DOM"/>
    <property type="match status" value="1"/>
</dbReference>
<evidence type="ECO:0000313" key="2">
    <source>
        <dbReference type="EMBL" id="SPW28640.1"/>
    </source>
</evidence>
<dbReference type="AlphaFoldDB" id="A0A6G9D6W6"/>
<evidence type="ECO:0000313" key="3">
    <source>
        <dbReference type="Proteomes" id="UP000249886"/>
    </source>
</evidence>
<evidence type="ECO:0000259" key="1">
    <source>
        <dbReference type="PROSITE" id="PS50011"/>
    </source>
</evidence>
<keyword evidence="2" id="KW-0238">DNA-binding</keyword>